<dbReference type="InterPro" id="IPR022415">
    <property type="entry name" value="ATP-guanido_PTrfase_AS"/>
</dbReference>
<dbReference type="GO" id="GO:0046314">
    <property type="term" value="P:phosphocreatine biosynthetic process"/>
    <property type="evidence" value="ECO:0007669"/>
    <property type="project" value="InterPro"/>
</dbReference>
<feature type="domain" description="Phosphagen kinase C-terminal" evidence="8">
    <location>
        <begin position="14"/>
        <end position="245"/>
    </location>
</feature>
<evidence type="ECO:0000256" key="5">
    <source>
        <dbReference type="HAMAP-Rule" id="MF_00602"/>
    </source>
</evidence>
<evidence type="ECO:0000256" key="2">
    <source>
        <dbReference type="ARBA" id="ARBA00022741"/>
    </source>
</evidence>
<dbReference type="GO" id="GO:0005615">
    <property type="term" value="C:extracellular space"/>
    <property type="evidence" value="ECO:0007669"/>
    <property type="project" value="TreeGrafter"/>
</dbReference>
<feature type="binding site" evidence="5 6">
    <location>
        <begin position="198"/>
        <end position="203"/>
    </location>
    <ligand>
        <name>ATP</name>
        <dbReference type="ChEBI" id="CHEBI:30616"/>
    </ligand>
</feature>
<dbReference type="KEGG" id="aoe:Clos_0455"/>
<keyword evidence="3 5" id="KW-0418">Kinase</keyword>
<dbReference type="HOGENOM" id="CLU_066591_1_0_9"/>
<accession>A8MLV0</accession>
<dbReference type="HAMAP" id="MF_00602">
    <property type="entry name" value="Prot_Arg_kinase"/>
    <property type="match status" value="1"/>
</dbReference>
<dbReference type="eggNOG" id="COG3869">
    <property type="taxonomic scope" value="Bacteria"/>
</dbReference>
<keyword evidence="10" id="KW-1185">Reference proteome</keyword>
<dbReference type="Pfam" id="PF00217">
    <property type="entry name" value="ATP-gua_Ptrans"/>
    <property type="match status" value="1"/>
</dbReference>
<feature type="binding site" evidence="5 6">
    <location>
        <position position="82"/>
    </location>
    <ligand>
        <name>ATP</name>
        <dbReference type="ChEBI" id="CHEBI:30616"/>
    </ligand>
</feature>
<evidence type="ECO:0000259" key="8">
    <source>
        <dbReference type="PROSITE" id="PS51510"/>
    </source>
</evidence>
<dbReference type="PANTHER" id="PTHR11547:SF38">
    <property type="entry name" value="ARGININE KINASE 1-RELATED"/>
    <property type="match status" value="1"/>
</dbReference>
<organism evidence="9 10">
    <name type="scientific">Alkaliphilus oremlandii (strain OhILAs)</name>
    <name type="common">Clostridium oremlandii (strain OhILAs)</name>
    <dbReference type="NCBI Taxonomy" id="350688"/>
    <lineage>
        <taxon>Bacteria</taxon>
        <taxon>Bacillati</taxon>
        <taxon>Bacillota</taxon>
        <taxon>Clostridia</taxon>
        <taxon>Peptostreptococcales</taxon>
        <taxon>Natronincolaceae</taxon>
        <taxon>Alkaliphilus</taxon>
    </lineage>
</organism>
<evidence type="ECO:0000256" key="6">
    <source>
        <dbReference type="PROSITE-ProRule" id="PRU00843"/>
    </source>
</evidence>
<evidence type="ECO:0000256" key="4">
    <source>
        <dbReference type="ARBA" id="ARBA00022840"/>
    </source>
</evidence>
<dbReference type="InterPro" id="IPR022414">
    <property type="entry name" value="ATP-guanido_PTrfase_cat"/>
</dbReference>
<dbReference type="GO" id="GO:0005524">
    <property type="term" value="F:ATP binding"/>
    <property type="evidence" value="ECO:0007669"/>
    <property type="project" value="UniProtKB-UniRule"/>
</dbReference>
<protein>
    <recommendedName>
        <fullName evidence="5">Protein-arginine kinase</fullName>
        <ecNumber evidence="5">2.7.14.1</ecNumber>
    </recommendedName>
</protein>
<dbReference type="AlphaFoldDB" id="A8MLV0"/>
<dbReference type="InterPro" id="IPR014746">
    <property type="entry name" value="Gln_synth/guanido_kin_cat_dom"/>
</dbReference>
<keyword evidence="4 5" id="KW-0067">ATP-binding</keyword>
<dbReference type="OrthoDB" id="9791353at2"/>
<feature type="short sequence motif" description="RDXXRA motif of the pArg binding pocket involved in allosteric regulation" evidence="5">
    <location>
        <begin position="328"/>
        <end position="333"/>
    </location>
</feature>
<evidence type="ECO:0000256" key="1">
    <source>
        <dbReference type="ARBA" id="ARBA00022679"/>
    </source>
</evidence>
<evidence type="ECO:0000313" key="10">
    <source>
        <dbReference type="Proteomes" id="UP000000269"/>
    </source>
</evidence>
<feature type="binding site" evidence="5 6">
    <location>
        <begin position="17"/>
        <end position="21"/>
    </location>
    <ligand>
        <name>ATP</name>
        <dbReference type="ChEBI" id="CHEBI:30616"/>
    </ligand>
</feature>
<evidence type="ECO:0000313" key="9">
    <source>
        <dbReference type="EMBL" id="ABW18017.1"/>
    </source>
</evidence>
<evidence type="ECO:0000256" key="3">
    <source>
        <dbReference type="ARBA" id="ARBA00022777"/>
    </source>
</evidence>
<dbReference type="PROSITE" id="PS51510">
    <property type="entry name" value="PHOSPHAGEN_KINASE_C"/>
    <property type="match status" value="1"/>
</dbReference>
<dbReference type="GO" id="GO:0004111">
    <property type="term" value="F:creatine kinase activity"/>
    <property type="evidence" value="ECO:0007669"/>
    <property type="project" value="InterPro"/>
</dbReference>
<dbReference type="NCBIfam" id="NF002194">
    <property type="entry name" value="PRK01059.1-4"/>
    <property type="match status" value="1"/>
</dbReference>
<dbReference type="PROSITE" id="PS00112">
    <property type="entry name" value="PHOSPHAGEN_KINASE"/>
    <property type="match status" value="1"/>
</dbReference>
<comment type="function">
    <text evidence="5">Catalyzes the specific phosphorylation of arginine residues in proteins.</text>
</comment>
<reference evidence="10" key="1">
    <citation type="submission" date="2007-10" db="EMBL/GenBank/DDBJ databases">
        <title>Complete genome of Alkaliphilus oremlandii OhILAs.</title>
        <authorList>
            <person name="Copeland A."/>
            <person name="Lucas S."/>
            <person name="Lapidus A."/>
            <person name="Barry K."/>
            <person name="Detter J.C."/>
            <person name="Glavina del Rio T."/>
            <person name="Hammon N."/>
            <person name="Israni S."/>
            <person name="Dalin E."/>
            <person name="Tice H."/>
            <person name="Pitluck S."/>
            <person name="Chain P."/>
            <person name="Malfatti S."/>
            <person name="Shin M."/>
            <person name="Vergez L."/>
            <person name="Schmutz J."/>
            <person name="Larimer F."/>
            <person name="Land M."/>
            <person name="Hauser L."/>
            <person name="Kyrpides N."/>
            <person name="Mikhailova N."/>
            <person name="Stolz J.F."/>
            <person name="Dawson A."/>
            <person name="Fisher E."/>
            <person name="Crable B."/>
            <person name="Perera E."/>
            <person name="Lisak J."/>
            <person name="Ranganathan M."/>
            <person name="Basu P."/>
            <person name="Richardson P."/>
        </authorList>
    </citation>
    <scope>NUCLEOTIDE SEQUENCE [LARGE SCALE GENOMIC DNA]</scope>
    <source>
        <strain evidence="10">OhILAs</strain>
    </source>
</reference>
<comment type="similarity">
    <text evidence="5 6 7">Belongs to the ATP:guanido phosphotransferase family.</text>
</comment>
<comment type="catalytic activity">
    <reaction evidence="5">
        <text>L-arginyl-[protein] + ATP = N(omega)-phospho-L-arginyl-[protein] + ADP + H(+)</text>
        <dbReference type="Rhea" id="RHEA:43384"/>
        <dbReference type="Rhea" id="RHEA-COMP:10532"/>
        <dbReference type="Rhea" id="RHEA-COMP:10533"/>
        <dbReference type="ChEBI" id="CHEBI:15378"/>
        <dbReference type="ChEBI" id="CHEBI:29965"/>
        <dbReference type="ChEBI" id="CHEBI:30616"/>
        <dbReference type="ChEBI" id="CHEBI:83226"/>
        <dbReference type="ChEBI" id="CHEBI:456216"/>
        <dbReference type="EC" id="2.7.14.1"/>
    </reaction>
</comment>
<dbReference type="Gene3D" id="3.30.590.10">
    <property type="entry name" value="Glutamine synthetase/guanido kinase, catalytic domain"/>
    <property type="match status" value="1"/>
</dbReference>
<dbReference type="STRING" id="350688.Clos_0455"/>
<dbReference type="RefSeq" id="WP_012158332.1">
    <property type="nucleotide sequence ID" value="NC_009922.1"/>
</dbReference>
<keyword evidence="1 5" id="KW-0808">Transferase</keyword>
<dbReference type="GO" id="GO:1990424">
    <property type="term" value="F:protein arginine kinase activity"/>
    <property type="evidence" value="ECO:0007669"/>
    <property type="project" value="UniProtKB-EC"/>
</dbReference>
<keyword evidence="2 5" id="KW-0547">Nucleotide-binding</keyword>
<gene>
    <name evidence="5" type="primary">mcsB</name>
    <name evidence="9" type="ordered locus">Clos_0455</name>
</gene>
<sequence length="340" mass="38185">MPKWVKEIGPESDIAISSRIRMARNIESMPFPNDLNEAQSKNILEMVHHTITNANSSFKKEFELIEMNRQDKIERLNYIEKHLISPALAQNTTGGAALINKEETISIMVNEEDHIRIQCLLPGLQLTECLDLGNKIDDLLEESIRYSFDENLGYLTSCPTNVGTGVRASVMLHLPALSLTGYINGVFNVASKIGLAVRGIYGEGSQYTGNIYQISNQITLGPPEEELVSTLHDVTMQIIQNERAVREHLLASKNIELSDRVFRAYGILKSARLLTSTEAMQLISDLRLGVNLNLIQDVSIEKINELMVTIQPGYLQKYFNSDLSGIERDIKRAQLVRETL</sequence>
<dbReference type="SUPFAM" id="SSF55931">
    <property type="entry name" value="Glutamine synthetase/guanido kinase"/>
    <property type="match status" value="1"/>
</dbReference>
<name>A8MLV0_ALKOO</name>
<evidence type="ECO:0000256" key="7">
    <source>
        <dbReference type="RuleBase" id="RU000505"/>
    </source>
</evidence>
<proteinExistence type="inferred from homology"/>
<dbReference type="EMBL" id="CP000853">
    <property type="protein sequence ID" value="ABW18017.1"/>
    <property type="molecule type" value="Genomic_DNA"/>
</dbReference>
<feature type="binding site" evidence="5 6">
    <location>
        <position position="116"/>
    </location>
    <ligand>
        <name>ATP</name>
        <dbReference type="ChEBI" id="CHEBI:30616"/>
    </ligand>
</feature>
<dbReference type="CDD" id="cd07930">
    <property type="entry name" value="bacterial_phosphagen_kinase"/>
    <property type="match status" value="1"/>
</dbReference>
<feature type="binding site" evidence="5 6">
    <location>
        <begin position="167"/>
        <end position="171"/>
    </location>
    <ligand>
        <name>ATP</name>
        <dbReference type="ChEBI" id="CHEBI:30616"/>
    </ligand>
</feature>
<keyword evidence="5" id="KW-0021">Allosteric enzyme</keyword>
<dbReference type="InterPro" id="IPR023660">
    <property type="entry name" value="Arg_Kinase"/>
</dbReference>
<dbReference type="PANTHER" id="PTHR11547">
    <property type="entry name" value="ARGININE OR CREATINE KINASE"/>
    <property type="match status" value="1"/>
</dbReference>
<comment type="activity regulation">
    <text evidence="5">Appears to be allosterically activated by the binding of pArg-containing polypeptides to the pArg-binding pocket localized in the C-terminal domain of McsB.</text>
</comment>
<dbReference type="EC" id="2.7.14.1" evidence="5"/>
<dbReference type="InterPro" id="IPR000749">
    <property type="entry name" value="ATP-guanido_PTrfase"/>
</dbReference>
<dbReference type="Proteomes" id="UP000000269">
    <property type="component" value="Chromosome"/>
</dbReference>